<organism evidence="2 3">
    <name type="scientific">Nonomuraea aridisoli</name>
    <dbReference type="NCBI Taxonomy" id="2070368"/>
    <lineage>
        <taxon>Bacteria</taxon>
        <taxon>Bacillati</taxon>
        <taxon>Actinomycetota</taxon>
        <taxon>Actinomycetes</taxon>
        <taxon>Streptosporangiales</taxon>
        <taxon>Streptosporangiaceae</taxon>
        <taxon>Nonomuraea</taxon>
    </lineage>
</organism>
<dbReference type="AlphaFoldDB" id="A0A2W2EDJ3"/>
<dbReference type="OrthoDB" id="4775619at2"/>
<evidence type="ECO:0000313" key="2">
    <source>
        <dbReference type="EMBL" id="PZG02824.1"/>
    </source>
</evidence>
<feature type="region of interest" description="Disordered" evidence="1">
    <location>
        <begin position="47"/>
        <end position="69"/>
    </location>
</feature>
<dbReference type="EMBL" id="POUD01000477">
    <property type="protein sequence ID" value="PZG02824.1"/>
    <property type="molecule type" value="Genomic_DNA"/>
</dbReference>
<comment type="caution">
    <text evidence="2">The sequence shown here is derived from an EMBL/GenBank/DDBJ whole genome shotgun (WGS) entry which is preliminary data.</text>
</comment>
<dbReference type="RefSeq" id="WP_111185552.1">
    <property type="nucleotide sequence ID" value="NZ_POUD01000477.1"/>
</dbReference>
<reference evidence="2 3" key="1">
    <citation type="submission" date="2018-01" db="EMBL/GenBank/DDBJ databases">
        <title>Draft genome sequence of Nonomuraea sp. KC333.</title>
        <authorList>
            <person name="Sahin N."/>
            <person name="Saygin H."/>
            <person name="Ay H."/>
        </authorList>
    </citation>
    <scope>NUCLEOTIDE SEQUENCE [LARGE SCALE GENOMIC DNA]</scope>
    <source>
        <strain evidence="2 3">KC333</strain>
    </source>
</reference>
<evidence type="ECO:0000313" key="3">
    <source>
        <dbReference type="Proteomes" id="UP000249304"/>
    </source>
</evidence>
<evidence type="ECO:0000256" key="1">
    <source>
        <dbReference type="SAM" id="MobiDB-lite"/>
    </source>
</evidence>
<dbReference type="Proteomes" id="UP000249304">
    <property type="component" value="Unassembled WGS sequence"/>
</dbReference>
<evidence type="ECO:0008006" key="4">
    <source>
        <dbReference type="Google" id="ProtNLM"/>
    </source>
</evidence>
<dbReference type="Gene3D" id="2.30.320.10">
    <property type="entry name" value="YwqG-like"/>
    <property type="match status" value="1"/>
</dbReference>
<accession>A0A2W2EDJ3</accession>
<gene>
    <name evidence="2" type="ORF">C1J01_46990</name>
</gene>
<name>A0A2W2EDJ3_9ACTN</name>
<sequence>MTRLTPEMTDRLAMFRERALVAGVPVDEVERWAGLARPAVVLAPTGDEPEAGWFGDERRPGPGPDGTYSAIRERRPDENHLIATVDLSAIPTGATGLPLPADGHLLLFATPELGDEDGFGSADYLPPGTGLGDRAREYSDYTNDEIPLSSGIGTHADLEAGLREIDPLRPQSVVTLPDHEPTYYAATFTDPLAARFENTGRLRQAWHDTRWPGGWPGPHLQLGGWASARGQEFGDPVRYAAAHADPVRYAAAVEAFFKNRARDELDTDGWVLLAQWIGYLNQMSLYWTIPAADLEDLRFDRVQVIQHWTP</sequence>
<keyword evidence="3" id="KW-1185">Reference proteome</keyword>
<protein>
    <recommendedName>
        <fullName evidence="4">DUF1963 domain-containing protein</fullName>
    </recommendedName>
</protein>
<proteinExistence type="predicted"/>